<accession>A0A4D6DYF2</accession>
<protein>
    <submittedName>
        <fullName evidence="1">Uncharacterized protein</fullName>
    </submittedName>
</protein>
<dbReference type="EMBL" id="MK689364">
    <property type="protein sequence ID" value="QBZ70699.1"/>
    <property type="molecule type" value="Genomic_DNA"/>
</dbReference>
<proteinExistence type="predicted"/>
<evidence type="ECO:0000313" key="2">
    <source>
        <dbReference type="Proteomes" id="UP000297195"/>
    </source>
</evidence>
<reference evidence="1 2" key="1">
    <citation type="submission" date="2019-03" db="EMBL/GenBank/DDBJ databases">
        <authorList>
            <person name="Kim S.G."/>
            <person name="Park S.C."/>
        </authorList>
    </citation>
    <scope>NUCLEOTIDE SEQUENCE [LARGE SCALE GENOMIC DNA]</scope>
</reference>
<keyword evidence="2" id="KW-1185">Reference proteome</keyword>
<gene>
    <name evidence="1" type="ORF">pETSU_118</name>
</gene>
<evidence type="ECO:0000313" key="1">
    <source>
        <dbReference type="EMBL" id="QBZ70699.1"/>
    </source>
</evidence>
<organism evidence="1 2">
    <name type="scientific">Edwardsiella phage pEt-SU</name>
    <dbReference type="NCBI Taxonomy" id="2562142"/>
    <lineage>
        <taxon>Viruses</taxon>
        <taxon>Duplodnaviria</taxon>
        <taxon>Heunggongvirae</taxon>
        <taxon>Uroviricota</taxon>
        <taxon>Caudoviricetes</taxon>
        <taxon>Chimalliviridae</taxon>
        <taxon>Petsuvirus</taxon>
        <taxon>Petsuvirus pEtSU</taxon>
    </lineage>
</organism>
<dbReference type="Proteomes" id="UP000297195">
    <property type="component" value="Segment"/>
</dbReference>
<sequence length="68" mass="7642">MVSKCLIRIEELEDKLDRASMLGDNQLISTIADKLEVCNAMSDEEYLTFEKVTKMYATASVKAIPLTI</sequence>
<name>A0A4D6DYF2_9CAUD</name>